<reference evidence="1" key="2">
    <citation type="submission" date="2020-11" db="EMBL/GenBank/DDBJ databases">
        <authorList>
            <person name="McCartney M.A."/>
            <person name="Auch B."/>
            <person name="Kono T."/>
            <person name="Mallez S."/>
            <person name="Becker A."/>
            <person name="Gohl D.M."/>
            <person name="Silverstein K.A.T."/>
            <person name="Koren S."/>
            <person name="Bechman K.B."/>
            <person name="Herman A."/>
            <person name="Abrahante J.E."/>
            <person name="Garbe J."/>
        </authorList>
    </citation>
    <scope>NUCLEOTIDE SEQUENCE</scope>
    <source>
        <strain evidence="1">Duluth1</strain>
        <tissue evidence="1">Whole animal</tissue>
    </source>
</reference>
<name>A0A9D4FTT7_DREPO</name>
<sequence length="57" mass="6758">MTIEQLHRSSSSQLLILRVSLGETFQLSDRSDGRSSNIRRRLIERFERALPYITFIY</sequence>
<proteinExistence type="predicted"/>
<dbReference type="EMBL" id="JAIWYP010000007">
    <property type="protein sequence ID" value="KAH3802886.1"/>
    <property type="molecule type" value="Genomic_DNA"/>
</dbReference>
<organism evidence="1 2">
    <name type="scientific">Dreissena polymorpha</name>
    <name type="common">Zebra mussel</name>
    <name type="synonym">Mytilus polymorpha</name>
    <dbReference type="NCBI Taxonomy" id="45954"/>
    <lineage>
        <taxon>Eukaryota</taxon>
        <taxon>Metazoa</taxon>
        <taxon>Spiralia</taxon>
        <taxon>Lophotrochozoa</taxon>
        <taxon>Mollusca</taxon>
        <taxon>Bivalvia</taxon>
        <taxon>Autobranchia</taxon>
        <taxon>Heteroconchia</taxon>
        <taxon>Euheterodonta</taxon>
        <taxon>Imparidentia</taxon>
        <taxon>Neoheterodontei</taxon>
        <taxon>Myida</taxon>
        <taxon>Dreissenoidea</taxon>
        <taxon>Dreissenidae</taxon>
        <taxon>Dreissena</taxon>
    </lineage>
</organism>
<comment type="caution">
    <text evidence="1">The sequence shown here is derived from an EMBL/GenBank/DDBJ whole genome shotgun (WGS) entry which is preliminary data.</text>
</comment>
<dbReference type="Proteomes" id="UP000828390">
    <property type="component" value="Unassembled WGS sequence"/>
</dbReference>
<accession>A0A9D4FTT7</accession>
<evidence type="ECO:0000313" key="1">
    <source>
        <dbReference type="EMBL" id="KAH3802886.1"/>
    </source>
</evidence>
<gene>
    <name evidence="1" type="ORF">DPMN_156582</name>
</gene>
<evidence type="ECO:0000313" key="2">
    <source>
        <dbReference type="Proteomes" id="UP000828390"/>
    </source>
</evidence>
<dbReference type="AlphaFoldDB" id="A0A9D4FTT7"/>
<keyword evidence="2" id="KW-1185">Reference proteome</keyword>
<protein>
    <submittedName>
        <fullName evidence="1">Uncharacterized protein</fullName>
    </submittedName>
</protein>
<reference evidence="1" key="1">
    <citation type="journal article" date="2019" name="bioRxiv">
        <title>The Genome of the Zebra Mussel, Dreissena polymorpha: A Resource for Invasive Species Research.</title>
        <authorList>
            <person name="McCartney M.A."/>
            <person name="Auch B."/>
            <person name="Kono T."/>
            <person name="Mallez S."/>
            <person name="Zhang Y."/>
            <person name="Obille A."/>
            <person name="Becker A."/>
            <person name="Abrahante J.E."/>
            <person name="Garbe J."/>
            <person name="Badalamenti J.P."/>
            <person name="Herman A."/>
            <person name="Mangelson H."/>
            <person name="Liachko I."/>
            <person name="Sullivan S."/>
            <person name="Sone E.D."/>
            <person name="Koren S."/>
            <person name="Silverstein K.A.T."/>
            <person name="Beckman K.B."/>
            <person name="Gohl D.M."/>
        </authorList>
    </citation>
    <scope>NUCLEOTIDE SEQUENCE</scope>
    <source>
        <strain evidence="1">Duluth1</strain>
        <tissue evidence="1">Whole animal</tissue>
    </source>
</reference>